<evidence type="ECO:0000256" key="2">
    <source>
        <dbReference type="ARBA" id="ARBA00022723"/>
    </source>
</evidence>
<dbReference type="Gene3D" id="3.30.70.20">
    <property type="match status" value="2"/>
</dbReference>
<dbReference type="AlphaFoldDB" id="A0A2H0FJ82"/>
<organism evidence="6 7">
    <name type="scientific">Candidatus Nealsonbacteria bacterium CG18_big_fil_WC_8_21_14_2_50_37_10</name>
    <dbReference type="NCBI Taxonomy" id="1974717"/>
    <lineage>
        <taxon>Bacteria</taxon>
        <taxon>Candidatus Nealsoniibacteriota</taxon>
    </lineage>
</organism>
<dbReference type="Proteomes" id="UP000230778">
    <property type="component" value="Unassembled WGS sequence"/>
</dbReference>
<dbReference type="InterPro" id="IPR050954">
    <property type="entry name" value="ET_IronSulfur_Cluster-Binding"/>
</dbReference>
<dbReference type="CDD" id="cd04410">
    <property type="entry name" value="DMSOR_beta-like"/>
    <property type="match status" value="1"/>
</dbReference>
<protein>
    <submittedName>
        <fullName evidence="6">4Fe-4S ferredoxin</fullName>
    </submittedName>
</protein>
<evidence type="ECO:0000256" key="1">
    <source>
        <dbReference type="ARBA" id="ARBA00022485"/>
    </source>
</evidence>
<keyword evidence="1" id="KW-0004">4Fe-4S</keyword>
<proteinExistence type="predicted"/>
<dbReference type="PANTHER" id="PTHR43177:SF3">
    <property type="entry name" value="PROTEIN NRFC HOMOLOG"/>
    <property type="match status" value="1"/>
</dbReference>
<evidence type="ECO:0000313" key="6">
    <source>
        <dbReference type="EMBL" id="PIQ06754.1"/>
    </source>
</evidence>
<dbReference type="PROSITE" id="PS51379">
    <property type="entry name" value="4FE4S_FER_2"/>
    <property type="match status" value="1"/>
</dbReference>
<reference evidence="6 7" key="1">
    <citation type="submission" date="2017-09" db="EMBL/GenBank/DDBJ databases">
        <title>Depth-based differentiation of microbial function through sediment-hosted aquifers and enrichment of novel symbionts in the deep terrestrial subsurface.</title>
        <authorList>
            <person name="Probst A.J."/>
            <person name="Ladd B."/>
            <person name="Jarett J.K."/>
            <person name="Geller-Mcgrath D.E."/>
            <person name="Sieber C.M."/>
            <person name="Emerson J.B."/>
            <person name="Anantharaman K."/>
            <person name="Thomas B.C."/>
            <person name="Malmstrom R."/>
            <person name="Stieglmeier M."/>
            <person name="Klingl A."/>
            <person name="Woyke T."/>
            <person name="Ryan C.M."/>
            <person name="Banfield J.F."/>
        </authorList>
    </citation>
    <scope>NUCLEOTIDE SEQUENCE [LARGE SCALE GENOMIC DNA]</scope>
    <source>
        <strain evidence="6">CG18_big_fil_WC_8_21_14_2_50_37_10</strain>
    </source>
</reference>
<evidence type="ECO:0000313" key="7">
    <source>
        <dbReference type="Proteomes" id="UP000230778"/>
    </source>
</evidence>
<sequence length="167" mass="18864">MRLFIDLEICYKCKECTAKCDYFYHPENKGITTLLEKATHILVCRKCEEAPCVKACPNEALEKQPDGSLKRYSMRCTGCKTCTLACPFGAIYPEVVPYLTSQCDHCLKGLKEGSHPVDGMGELPECVKSCPEKAVQYIEVEESKEKDIYFIGNNLAVHAIPWRKESK</sequence>
<evidence type="ECO:0000259" key="5">
    <source>
        <dbReference type="PROSITE" id="PS51379"/>
    </source>
</evidence>
<evidence type="ECO:0000256" key="4">
    <source>
        <dbReference type="ARBA" id="ARBA00023014"/>
    </source>
</evidence>
<dbReference type="Pfam" id="PF13247">
    <property type="entry name" value="Fer4_11"/>
    <property type="match status" value="1"/>
</dbReference>
<dbReference type="InterPro" id="IPR017900">
    <property type="entry name" value="4Fe4S_Fe_S_CS"/>
</dbReference>
<keyword evidence="3" id="KW-0408">Iron</keyword>
<dbReference type="PROSITE" id="PS00198">
    <property type="entry name" value="4FE4S_FER_1"/>
    <property type="match status" value="1"/>
</dbReference>
<dbReference type="PANTHER" id="PTHR43177">
    <property type="entry name" value="PROTEIN NRFC"/>
    <property type="match status" value="1"/>
</dbReference>
<dbReference type="GO" id="GO:0051539">
    <property type="term" value="F:4 iron, 4 sulfur cluster binding"/>
    <property type="evidence" value="ECO:0007669"/>
    <property type="project" value="UniProtKB-KW"/>
</dbReference>
<keyword evidence="4" id="KW-0411">Iron-sulfur</keyword>
<dbReference type="EMBL" id="PCUC01000092">
    <property type="protein sequence ID" value="PIQ06754.1"/>
    <property type="molecule type" value="Genomic_DNA"/>
</dbReference>
<feature type="domain" description="4Fe-4S ferredoxin-type" evidence="5">
    <location>
        <begin position="67"/>
        <end position="96"/>
    </location>
</feature>
<dbReference type="SUPFAM" id="SSF54862">
    <property type="entry name" value="4Fe-4S ferredoxins"/>
    <property type="match status" value="1"/>
</dbReference>
<name>A0A2H0FJ82_9BACT</name>
<dbReference type="InterPro" id="IPR017896">
    <property type="entry name" value="4Fe4S_Fe-S-bd"/>
</dbReference>
<accession>A0A2H0FJ82</accession>
<dbReference type="GO" id="GO:0046872">
    <property type="term" value="F:metal ion binding"/>
    <property type="evidence" value="ECO:0007669"/>
    <property type="project" value="UniProtKB-KW"/>
</dbReference>
<comment type="caution">
    <text evidence="6">The sequence shown here is derived from an EMBL/GenBank/DDBJ whole genome shotgun (WGS) entry which is preliminary data.</text>
</comment>
<evidence type="ECO:0000256" key="3">
    <source>
        <dbReference type="ARBA" id="ARBA00023004"/>
    </source>
</evidence>
<gene>
    <name evidence="6" type="ORF">COW72_01660</name>
</gene>
<keyword evidence="2" id="KW-0479">Metal-binding</keyword>